<evidence type="ECO:0000313" key="3">
    <source>
        <dbReference type="EMBL" id="MBO8449205.1"/>
    </source>
</evidence>
<dbReference type="InterPro" id="IPR004562">
    <property type="entry name" value="LipoylTrfase_LipoateP_Ligase"/>
</dbReference>
<dbReference type="Proteomes" id="UP000810252">
    <property type="component" value="Unassembled WGS sequence"/>
</dbReference>
<protein>
    <submittedName>
        <fullName evidence="3">Lipoate--protein ligase family protein</fullName>
    </submittedName>
</protein>
<dbReference type="SUPFAM" id="SSF55681">
    <property type="entry name" value="Class II aaRS and biotin synthetases"/>
    <property type="match status" value="1"/>
</dbReference>
<dbReference type="CDD" id="cd16443">
    <property type="entry name" value="LplA"/>
    <property type="match status" value="1"/>
</dbReference>
<gene>
    <name evidence="3" type="ORF">IAC29_08045</name>
</gene>
<dbReference type="InterPro" id="IPR045864">
    <property type="entry name" value="aa-tRNA-synth_II/BPL/LPL"/>
</dbReference>
<dbReference type="EMBL" id="JADIMQ010000113">
    <property type="protein sequence ID" value="MBO8449205.1"/>
    <property type="molecule type" value="Genomic_DNA"/>
</dbReference>
<evidence type="ECO:0000313" key="4">
    <source>
        <dbReference type="Proteomes" id="UP000810252"/>
    </source>
</evidence>
<comment type="pathway">
    <text evidence="1">Protein modification; protein lipoylation via exogenous pathway; protein N(6)-(lipoyl)lysine from lipoate: step 2/2.</text>
</comment>
<dbReference type="PROSITE" id="PS51733">
    <property type="entry name" value="BPL_LPL_CATALYTIC"/>
    <property type="match status" value="1"/>
</dbReference>
<dbReference type="GO" id="GO:0016874">
    <property type="term" value="F:ligase activity"/>
    <property type="evidence" value="ECO:0007669"/>
    <property type="project" value="UniProtKB-KW"/>
</dbReference>
<comment type="caution">
    <text evidence="3">The sequence shown here is derived from an EMBL/GenBank/DDBJ whole genome shotgun (WGS) entry which is preliminary data.</text>
</comment>
<dbReference type="PANTHER" id="PTHR12561:SF3">
    <property type="entry name" value="LIPOYLTRANSFERASE 1, MITOCHONDRIAL"/>
    <property type="match status" value="1"/>
</dbReference>
<evidence type="ECO:0000259" key="2">
    <source>
        <dbReference type="PROSITE" id="PS51733"/>
    </source>
</evidence>
<dbReference type="AlphaFoldDB" id="A0A9D9HCJ6"/>
<dbReference type="GO" id="GO:0017118">
    <property type="term" value="F:lipoyltransferase activity"/>
    <property type="evidence" value="ECO:0007669"/>
    <property type="project" value="TreeGrafter"/>
</dbReference>
<proteinExistence type="predicted"/>
<reference evidence="3" key="2">
    <citation type="journal article" date="2021" name="PeerJ">
        <title>Extensive microbial diversity within the chicken gut microbiome revealed by metagenomics and culture.</title>
        <authorList>
            <person name="Gilroy R."/>
            <person name="Ravi A."/>
            <person name="Getino M."/>
            <person name="Pursley I."/>
            <person name="Horton D.L."/>
            <person name="Alikhan N.F."/>
            <person name="Baker D."/>
            <person name="Gharbi K."/>
            <person name="Hall N."/>
            <person name="Watson M."/>
            <person name="Adriaenssens E.M."/>
            <person name="Foster-Nyarko E."/>
            <person name="Jarju S."/>
            <person name="Secka A."/>
            <person name="Antonio M."/>
            <person name="Oren A."/>
            <person name="Chaudhuri R.R."/>
            <person name="La Ragione R."/>
            <person name="Hildebrand F."/>
            <person name="Pallen M.J."/>
        </authorList>
    </citation>
    <scope>NUCLEOTIDE SEQUENCE</scope>
    <source>
        <strain evidence="3">20514</strain>
    </source>
</reference>
<dbReference type="GO" id="GO:0009249">
    <property type="term" value="P:protein lipoylation"/>
    <property type="evidence" value="ECO:0007669"/>
    <property type="project" value="InterPro"/>
</dbReference>
<keyword evidence="3" id="KW-0436">Ligase</keyword>
<dbReference type="GO" id="GO:0005737">
    <property type="term" value="C:cytoplasm"/>
    <property type="evidence" value="ECO:0007669"/>
    <property type="project" value="TreeGrafter"/>
</dbReference>
<dbReference type="Gene3D" id="3.30.930.10">
    <property type="entry name" value="Bira Bifunctional Protein, Domain 2"/>
    <property type="match status" value="1"/>
</dbReference>
<dbReference type="InterPro" id="IPR004143">
    <property type="entry name" value="BPL_LPL_catalytic"/>
</dbReference>
<feature type="domain" description="BPL/LPL catalytic" evidence="2">
    <location>
        <begin position="28"/>
        <end position="204"/>
    </location>
</feature>
<dbReference type="PANTHER" id="PTHR12561">
    <property type="entry name" value="LIPOATE-PROTEIN LIGASE"/>
    <property type="match status" value="1"/>
</dbReference>
<dbReference type="Pfam" id="PF21948">
    <property type="entry name" value="LplA-B_cat"/>
    <property type="match status" value="1"/>
</dbReference>
<reference evidence="3" key="1">
    <citation type="submission" date="2020-10" db="EMBL/GenBank/DDBJ databases">
        <authorList>
            <person name="Gilroy R."/>
        </authorList>
    </citation>
    <scope>NUCLEOTIDE SEQUENCE</scope>
    <source>
        <strain evidence="3">20514</strain>
    </source>
</reference>
<name>A0A9D9HCJ6_9BACT</name>
<organism evidence="3 4">
    <name type="scientific">Candidatus Cryptobacteroides merdigallinarum</name>
    <dbReference type="NCBI Taxonomy" id="2840770"/>
    <lineage>
        <taxon>Bacteria</taxon>
        <taxon>Pseudomonadati</taxon>
        <taxon>Bacteroidota</taxon>
        <taxon>Bacteroidia</taxon>
        <taxon>Bacteroidales</taxon>
        <taxon>Candidatus Cryptobacteroides</taxon>
    </lineage>
</organism>
<sequence>MKLVVFPEPVEDRPLVFFLSAEECLARTCGEELLMVWRVPPTVIFGRNQDMEAEVDVPYCRQEGIMVFRRKSGGGCVYADKGNIMVSAVTSGNDKTFLFDRFISTFALFLRKQGFDAWPSGRNDILVSGRKVSGSAFYSLGRRNVIHATLLCDVDLGKMQRAITPSREKLLAKGVASVRQRVANLSNFAPVDIAAMEQAIAGFFCDGERMISGKEMEDIGRIMAGYLDEGFITGRRPGHNVLRTK</sequence>
<accession>A0A9D9HCJ6</accession>
<evidence type="ECO:0000256" key="1">
    <source>
        <dbReference type="ARBA" id="ARBA00005085"/>
    </source>
</evidence>